<evidence type="ECO:0008006" key="3">
    <source>
        <dbReference type="Google" id="ProtNLM"/>
    </source>
</evidence>
<evidence type="ECO:0000313" key="2">
    <source>
        <dbReference type="Proteomes" id="UP000273158"/>
    </source>
</evidence>
<accession>A0A498BUV1</accession>
<organism evidence="1 2">
    <name type="scientific">Microbacterium telephonicum</name>
    <dbReference type="NCBI Taxonomy" id="1714841"/>
    <lineage>
        <taxon>Bacteria</taxon>
        <taxon>Bacillati</taxon>
        <taxon>Actinomycetota</taxon>
        <taxon>Actinomycetes</taxon>
        <taxon>Micrococcales</taxon>
        <taxon>Microbacteriaceae</taxon>
        <taxon>Microbacterium</taxon>
    </lineage>
</organism>
<protein>
    <recommendedName>
        <fullName evidence="3">DUF5047 domain-containing protein</fullName>
    </recommendedName>
</protein>
<dbReference type="AlphaFoldDB" id="A0A498BUV1"/>
<gene>
    <name evidence="1" type="ORF">C7474_2205</name>
</gene>
<evidence type="ECO:0000313" key="1">
    <source>
        <dbReference type="EMBL" id="RLK47613.1"/>
    </source>
</evidence>
<dbReference type="Proteomes" id="UP000273158">
    <property type="component" value="Unassembled WGS sequence"/>
</dbReference>
<reference evidence="1 2" key="1">
    <citation type="journal article" date="2015" name="Stand. Genomic Sci.">
        <title>Genomic Encyclopedia of Bacterial and Archaeal Type Strains, Phase III: the genomes of soil and plant-associated and newly described type strains.</title>
        <authorList>
            <person name="Whitman W.B."/>
            <person name="Woyke T."/>
            <person name="Klenk H.P."/>
            <person name="Zhou Y."/>
            <person name="Lilburn T.G."/>
            <person name="Beck B.J."/>
            <person name="De Vos P."/>
            <person name="Vandamme P."/>
            <person name="Eisen J.A."/>
            <person name="Garrity G."/>
            <person name="Hugenholtz P."/>
            <person name="Kyrpides N.C."/>
        </authorList>
    </citation>
    <scope>NUCLEOTIDE SEQUENCE [LARGE SCALE GENOMIC DNA]</scope>
    <source>
        <strain evidence="1 2">S2T63</strain>
    </source>
</reference>
<sequence length="362" mass="39379">MRAASDTVRQLVADGVPQVTWVADLMYDRERRLANIPIERPRVSWDAGQFVAGDAQVRVVWSDDFGTSMVPKVLGDWFSPFGAELQIDVILGAGVFSERVPMGRFVIESVPDATDREILFDGRPIRVGQSFGLNLKDPLMRVARDEFPFPTAPRSTSAWQEIQAVSGMPVIRNASDVTLAGGTVYEGEKAAQLSKLFDLLDAWPQVDASGTLTARQKTWPGPVGAVRGVVDAPISMDSSKTYNRVVVEGKTAGGDPIYGVADVTEGFLRVSNVDGTASPFGVSVYRYASDQLYTQSQVDAYARGLLQRVSRIRGVTRQIVEPFNPLRELGDVLTFEDGVVRVASVTHDTATTQLVVEVPDAA</sequence>
<dbReference type="EMBL" id="RCDB01000003">
    <property type="protein sequence ID" value="RLK47613.1"/>
    <property type="molecule type" value="Genomic_DNA"/>
</dbReference>
<comment type="caution">
    <text evidence="1">The sequence shown here is derived from an EMBL/GenBank/DDBJ whole genome shotgun (WGS) entry which is preliminary data.</text>
</comment>
<name>A0A498BUV1_9MICO</name>
<proteinExistence type="predicted"/>
<keyword evidence="2" id="KW-1185">Reference proteome</keyword>